<dbReference type="EMBL" id="AFZF02000009">
    <property type="protein sequence ID" value="EHL18471.1"/>
    <property type="molecule type" value="Genomic_DNA"/>
</dbReference>
<dbReference type="Pfam" id="PF10387">
    <property type="entry name" value="DUF2442"/>
    <property type="match status" value="1"/>
</dbReference>
<accession>V9HLK5</accession>
<dbReference type="RefSeq" id="WP_009527682.1">
    <property type="nucleotide sequence ID" value="NZ_JH815225.1"/>
</dbReference>
<dbReference type="HOGENOM" id="CLU_1894243_0_0_9"/>
<protein>
    <recommendedName>
        <fullName evidence="3">SpoVT-AbrB domain-containing protein</fullName>
    </recommendedName>
</protein>
<dbReference type="Proteomes" id="UP000017818">
    <property type="component" value="Unassembled WGS sequence"/>
</dbReference>
<dbReference type="InterPro" id="IPR036782">
    <property type="entry name" value="NE0471-like_N"/>
</dbReference>
<evidence type="ECO:0008006" key="3">
    <source>
        <dbReference type="Google" id="ProtNLM"/>
    </source>
</evidence>
<evidence type="ECO:0000313" key="2">
    <source>
        <dbReference type="Proteomes" id="UP000017818"/>
    </source>
</evidence>
<comment type="caution">
    <text evidence="1">The sequence shown here is derived from an EMBL/GenBank/DDBJ whole genome shotgun (WGS) entry which is preliminary data.</text>
</comment>
<dbReference type="SUPFAM" id="SSF143880">
    <property type="entry name" value="NE0471 N-terminal domain-like"/>
    <property type="match status" value="1"/>
</dbReference>
<reference evidence="1 2" key="1">
    <citation type="submission" date="2012-05" db="EMBL/GenBank/DDBJ databases">
        <title>The Genome Sequence of Eubacteriaceae bacterium CM2.</title>
        <authorList>
            <consortium name="The Broad Institute Genome Sequencing Platform"/>
            <person name="Earl A."/>
            <person name="Ward D."/>
            <person name="Feldgarden M."/>
            <person name="Gevers D."/>
            <person name="Sizova M."/>
            <person name="Hazen A."/>
            <person name="Epstein S."/>
            <person name="Walker B."/>
            <person name="Young S.K."/>
            <person name="Zeng Q."/>
            <person name="Gargeya S."/>
            <person name="Fitzgerald M."/>
            <person name="Haas B."/>
            <person name="Abouelleil A."/>
            <person name="Alvarado L."/>
            <person name="Arachchi H.M."/>
            <person name="Berlin A."/>
            <person name="Chapman S.B."/>
            <person name="Goldberg J."/>
            <person name="Griggs A."/>
            <person name="Gujja S."/>
            <person name="Hansen M."/>
            <person name="Howarth C."/>
            <person name="Imamovic A."/>
            <person name="Larimer J."/>
            <person name="McCowen C."/>
            <person name="Montmayeur A."/>
            <person name="Murphy C."/>
            <person name="Neiman D."/>
            <person name="Pearson M."/>
            <person name="Priest M."/>
            <person name="Roberts A."/>
            <person name="Saif S."/>
            <person name="Shea T."/>
            <person name="Sisk P."/>
            <person name="Sykes S."/>
            <person name="Wortman J."/>
            <person name="Nusbaum C."/>
            <person name="Birren B."/>
        </authorList>
    </citation>
    <scope>NUCLEOTIDE SEQUENCE [LARGE SCALE GENOMIC DNA]</scope>
    <source>
        <strain evidence="1 2">CM2</strain>
    </source>
</reference>
<organism evidence="1 2">
    <name type="scientific">Peptoanaerobacter stomatis</name>
    <dbReference type="NCBI Taxonomy" id="796937"/>
    <lineage>
        <taxon>Bacteria</taxon>
        <taxon>Bacillati</taxon>
        <taxon>Bacillota</taxon>
        <taxon>Clostridia</taxon>
        <taxon>Peptostreptococcales</taxon>
        <taxon>Filifactoraceae</taxon>
        <taxon>Peptoanaerobacter</taxon>
    </lineage>
</organism>
<sequence length="134" mass="15383">MSAIKVKSVKPLKNQILEVEFVNKEVKLYDVKQLFEEFEDYKLLMNDDIFNLVHVDCGGSAIVFNEDLDITEHELYENGVSQTKIVNKTLYKNGQGRIGSKINIPLGWIQHLGVTEEDQEIQLTFLGDKIIIQK</sequence>
<dbReference type="InterPro" id="IPR018841">
    <property type="entry name" value="DUF2442"/>
</dbReference>
<name>V9HLK5_9FIRM</name>
<dbReference type="OrthoDB" id="427321at2"/>
<gene>
    <name evidence="1" type="ORF">HMPREF9630_00196</name>
</gene>
<dbReference type="Gene3D" id="3.30.2020.10">
    <property type="entry name" value="NE0471-like N-terminal domain"/>
    <property type="match status" value="1"/>
</dbReference>
<proteinExistence type="predicted"/>
<dbReference type="AlphaFoldDB" id="V9HLK5"/>
<evidence type="ECO:0000313" key="1">
    <source>
        <dbReference type="EMBL" id="EHL18471.1"/>
    </source>
</evidence>